<keyword evidence="1" id="KW-0343">GTPase activation</keyword>
<feature type="compositionally biased region" description="Basic and acidic residues" evidence="3">
    <location>
        <begin position="1834"/>
        <end position="1854"/>
    </location>
</feature>
<evidence type="ECO:0000313" key="7">
    <source>
        <dbReference type="Proteomes" id="UP001150062"/>
    </source>
</evidence>
<dbReference type="SUPFAM" id="SSF50729">
    <property type="entry name" value="PH domain-like"/>
    <property type="match status" value="4"/>
</dbReference>
<keyword evidence="2" id="KW-0175">Coiled coil</keyword>
<comment type="caution">
    <text evidence="6">The sequence shown here is derived from an EMBL/GenBank/DDBJ whole genome shotgun (WGS) entry which is preliminary data.</text>
</comment>
<dbReference type="PROSITE" id="PS50003">
    <property type="entry name" value="PH_DOMAIN"/>
    <property type="match status" value="2"/>
</dbReference>
<evidence type="ECO:0000259" key="4">
    <source>
        <dbReference type="PROSITE" id="PS50003"/>
    </source>
</evidence>
<evidence type="ECO:0000256" key="3">
    <source>
        <dbReference type="SAM" id="MobiDB-lite"/>
    </source>
</evidence>
<dbReference type="InterPro" id="IPR039360">
    <property type="entry name" value="Ras_GTPase"/>
</dbReference>
<dbReference type="InterPro" id="IPR001849">
    <property type="entry name" value="PH_domain"/>
</dbReference>
<feature type="compositionally biased region" description="Acidic residues" evidence="3">
    <location>
        <begin position="2197"/>
        <end position="2206"/>
    </location>
</feature>
<feature type="coiled-coil region" evidence="2">
    <location>
        <begin position="1088"/>
        <end position="1129"/>
    </location>
</feature>
<accession>A0ABQ8Y5J2</accession>
<dbReference type="PANTHER" id="PTHR10194">
    <property type="entry name" value="RAS GTPASE-ACTIVATING PROTEINS"/>
    <property type="match status" value="1"/>
</dbReference>
<feature type="region of interest" description="Disordered" evidence="3">
    <location>
        <begin position="865"/>
        <end position="917"/>
    </location>
</feature>
<sequence length="2693" mass="320820">MISPQKPILLRGTIHKNKITDTVTRLFEEYEENSQNHKGEERENGNNQKSEENEDQVAKHTLLSIKKLSYPDKVPFSPLYKTGYLDKLGKKNGKWKKRWFVINNQFDLVYYSSQNLKQKSKPLGCIPISSILGVLEMTKVYEKGFTFCVIVEKKIYLMSGDTDQEMQDWIYTLRFCMLLKNLMTRSEKAQDLAAIEKFLTILQLLKQDLLGIKNRLQKQFDGLTEDKKKKYNETKIYISSQFNLINQKIDSLPEWEKLFYLKLFNIRTKKLADNYKFSILKQNAPENETKDNQYQFYNYIRANTYQLINVYNNSNSHLWLGELNGKIGWFKPHDFIILEKDQNTDLNQEKFISNAKEFFKIDQFQTNKEEFFFQGLQINLCDLFNTFNKKTNFQKSKKELFIVSNFQLYCFNSKYRTIPYQVLPINGIENIINAEAKLNKKLCLEIIIEGNESNYLQSQSNDVFNEWIEKIQYLKFFLDLLQLINLQSLEITKIKTQKLINFIIEIIQKEEEELIKNNDTGNTIKVDEIIRNNKIVGKKTHQYCYNSKLINKLKQININNRIDNLKYIKKKMLSYQSRLFFPDLEDPEVALSIMNNNTICSNNEQELIFEKNQWFKIIKQFDRKYLQLQYHKNIGLASLDKIQVIRLYPKEKIFINKSNNNSTKSKQIENEKNILMSLENLSKKVKKKKFKRKSVNLNSKINNNNNYSNTDLRSSLKIDHVRFRAIQLLDDLQMNIKQLQNLPIENKQFFYIENNKNKLNVLTKRWVVLKSYYLFVYENKNSLQPLKGFDLRELKSYKTLTLNDKQDEYQKLIINFIRGNSIILTIKKVSIINQWYQSIKICEMFLFINKKISLLNSFRNNNNQHKYKNDDNNNNNNNNNVKSTTTTTTTNNKNNNNNNNNNNINNHDNKRTEKENEQKIRNEKYYYLLNWIRNQIINCEKQKIYLNKLESLKKDTQTNIPEKKIEINQLIHLLDLWKNRLLSKCSIENIPKINNNYLRAITKIDNLNEQKENYLNFRKNQWLIIIESLNNGILKCQMGNKTGLIKESQIEIINPIMEKSLIFEKFNPVNENLQLNLNNVAKFYYYYNLIKKLKLEKKKKEKKEEKEELEQFQKIGKKLLKEKQQLDQEQIQLQLFKQLEKTIEQESGKSNKNVDQDQNKKKQNEDNNKNKKIKNDFIKRNFLCHLPIFIEYEIYQENSPGNEKWSKKTLVFYYWYLIIFNNNRKCEKIIYLSDLINYKHFFNNYMLNFFQLIFKNNYIFFRIDNKNNCTELISKLDFIIYFNYILQPMASQNFISSKKIYKKIINWFNVEILNQENIIQEFTKKLNLKKGSYKIEKQLKLSEYKYFDLKKWKRFFLSRYYCFLNFNQTKNEGNNNNNNDNDKDNDEQNRNNKIIGYLSQSDFEDNNIIIQKNEILTLIETLDNNNIKIKRESDNQIAIIPNTTVRVIDDEYGSDKLLANLKTPLNIEIVKENNNNKKRKKIFESQFKELKIENNLPISKKIQITYNVEHINLNTLSQQKAVEMSKHCLEIWYNHKPKHFLFFPISYSSYCYKHLKRSLGGKIRKRWMKLNGWLLCIYNCNNIYNTIDDDVVVDKDYDNITTTQNNNNQNTKKGNDNNNQNNNYMTDHLIKVFDLRGILSVEKKITNLSRKYKYQIKIKTTDFKKRFSFSSLNELNIWYNTLTNLKGMLSNISMDLNRRFYSILNLFKKQNKIIKKYLVFKNKLFNFYNESDNFEKIKQIKNDIIENNRVLNHLFIWRKKILIQIAKLKFENSEKEFNNYLSLGYLIKNSNSLKEKQKLILRNDNNNNNNNNNIENEKVNENESFTQDNNNNKDNSENKKENENENENDNKNENQNENENEEDITTILNINKDNWIFILKKYNNDYYHCISTDNPENGGLINKKNLEIISFNKLKVEQLNLNFNTLFNKNEEQTNFDSNTFDLNKPPFIHKSSLEYFSKGIVSSKWDTKWVEIHGYELQLFNSKNGEKQLFKNINLNQVFRIYEFSEFKDPMSNNYQKNVFEIILDQKNNYKSFLFASTIACEKQDWLNIFNRLLQFYSFEKPPSRINYNIDEHIEKTEKILSYLNNCHEIEMEKKNQFEILFETIKNSQELEFTNNSKEYQMEIQQNEYLINQLKIWRKHTLARLLQLKRDQQLQNNIKFNDTVLQGYLIKPHKDNDKNILIDSYQWVNLVNDEDEELEEDDDDDEKKKNNNNQKDEENTNNNDISSSGSINKGKNKNENSNSNNNNNNTENNTNEKNDKLILINFKNKRYNIDKKILEIIIPIYPLKYLEDLEIKNPLLNKKKPNSNNLNNSKSKSDLNSEKNQKINLPLKIKNILFKLFFDDEHFFFIKTLCSIISTSDYDLIANSLNYIYENQKHNLSLLTLLIENEVSQTKTEATLFRGNSLVSKILSNYCKMIGKDFMKKSLQAVIVEIINCNESFEIIEARLKENDNLEENIQRTKYFFERIMKLIMESIFNCPLIIRDLCWKLIRSTKKKFPNSKYITLAGFIFLRFLCPAIVVPEKMGLSEVIPNPNTRKGLVLVSKLVQSVANGTKFNAASTGVFNDLVGEYIPKIRNYMDSLIFPIFCCNTLNDDQSLLIVGKHENNTDFIACKGSSLSGDFIQIPLNQLNIKTRNFNYQVESCNITNEQILTHYQKIYKLISITQYKQKLTANLQENQEISNEFEKLWGKD</sequence>
<reference evidence="6" key="1">
    <citation type="submission" date="2022-08" db="EMBL/GenBank/DDBJ databases">
        <title>Novel sulfate-reducing endosymbionts in the free-living metamonad Anaeramoeba.</title>
        <authorList>
            <person name="Jerlstrom-Hultqvist J."/>
            <person name="Cepicka I."/>
            <person name="Gallot-Lavallee L."/>
            <person name="Salas-Leiva D."/>
            <person name="Curtis B.A."/>
            <person name="Zahonova K."/>
            <person name="Pipaliya S."/>
            <person name="Dacks J."/>
            <person name="Roger A.J."/>
        </authorList>
    </citation>
    <scope>NUCLEOTIDE SEQUENCE</scope>
    <source>
        <strain evidence="6">Schooner1</strain>
    </source>
</reference>
<dbReference type="InterPro" id="IPR008936">
    <property type="entry name" value="Rho_GTPase_activation_prot"/>
</dbReference>
<dbReference type="PROSITE" id="PS50018">
    <property type="entry name" value="RAS_GTPASE_ACTIV_2"/>
    <property type="match status" value="1"/>
</dbReference>
<organism evidence="6 7">
    <name type="scientific">Anaeramoeba flamelloides</name>
    <dbReference type="NCBI Taxonomy" id="1746091"/>
    <lineage>
        <taxon>Eukaryota</taxon>
        <taxon>Metamonada</taxon>
        <taxon>Anaeramoebidae</taxon>
        <taxon>Anaeramoeba</taxon>
    </lineage>
</organism>
<proteinExistence type="predicted"/>
<name>A0ABQ8Y5J2_9EUKA</name>
<dbReference type="SMART" id="SM00233">
    <property type="entry name" value="PH"/>
    <property type="match status" value="5"/>
</dbReference>
<keyword evidence="7" id="KW-1185">Reference proteome</keyword>
<dbReference type="Gene3D" id="2.30.29.30">
    <property type="entry name" value="Pleckstrin-homology domain (PH domain)/Phosphotyrosine-binding domain (PTB)"/>
    <property type="match status" value="3"/>
</dbReference>
<dbReference type="InterPro" id="IPR001936">
    <property type="entry name" value="RasGAP_dom"/>
</dbReference>
<evidence type="ECO:0000256" key="1">
    <source>
        <dbReference type="ARBA" id="ARBA00022468"/>
    </source>
</evidence>
<evidence type="ECO:0000313" key="6">
    <source>
        <dbReference type="EMBL" id="KAJ6239433.1"/>
    </source>
</evidence>
<dbReference type="InterPro" id="IPR011993">
    <property type="entry name" value="PH-like_dom_sf"/>
</dbReference>
<dbReference type="SUPFAM" id="SSF50044">
    <property type="entry name" value="SH3-domain"/>
    <property type="match status" value="1"/>
</dbReference>
<feature type="region of interest" description="Disordered" evidence="3">
    <location>
        <begin position="2301"/>
        <end position="2322"/>
    </location>
</feature>
<evidence type="ECO:0000259" key="5">
    <source>
        <dbReference type="PROSITE" id="PS50018"/>
    </source>
</evidence>
<dbReference type="Gene3D" id="1.10.506.10">
    <property type="entry name" value="GTPase Activation - p120gap, domain 1"/>
    <property type="match status" value="2"/>
</dbReference>
<dbReference type="Pfam" id="PF00169">
    <property type="entry name" value="PH"/>
    <property type="match status" value="1"/>
</dbReference>
<feature type="region of interest" description="Disordered" evidence="3">
    <location>
        <begin position="2197"/>
        <end position="2256"/>
    </location>
</feature>
<evidence type="ECO:0000256" key="2">
    <source>
        <dbReference type="SAM" id="Coils"/>
    </source>
</evidence>
<protein>
    <submittedName>
        <fullName evidence="6">Ras gtpase-activating protein</fullName>
    </submittedName>
</protein>
<feature type="domain" description="Ras-GAP" evidence="5">
    <location>
        <begin position="2362"/>
        <end position="2553"/>
    </location>
</feature>
<feature type="region of interest" description="Disordered" evidence="3">
    <location>
        <begin position="1801"/>
        <end position="1860"/>
    </location>
</feature>
<feature type="compositionally biased region" description="Basic and acidic residues" evidence="3">
    <location>
        <begin position="2207"/>
        <end position="2219"/>
    </location>
</feature>
<feature type="domain" description="PH" evidence="4">
    <location>
        <begin position="78"/>
        <end position="178"/>
    </location>
</feature>
<feature type="region of interest" description="Disordered" evidence="3">
    <location>
        <begin position="1144"/>
        <end position="1170"/>
    </location>
</feature>
<dbReference type="EMBL" id="JAOAOG010000224">
    <property type="protein sequence ID" value="KAJ6239433.1"/>
    <property type="molecule type" value="Genomic_DNA"/>
</dbReference>
<feature type="compositionally biased region" description="Basic and acidic residues" evidence="3">
    <location>
        <begin position="34"/>
        <end position="44"/>
    </location>
</feature>
<feature type="region of interest" description="Disordered" evidence="3">
    <location>
        <begin position="31"/>
        <end position="56"/>
    </location>
</feature>
<dbReference type="SUPFAM" id="SSF48350">
    <property type="entry name" value="GTPase activation domain, GAP"/>
    <property type="match status" value="1"/>
</dbReference>
<feature type="compositionally biased region" description="Low complexity" evidence="3">
    <location>
        <begin position="2221"/>
        <end position="2254"/>
    </location>
</feature>
<gene>
    <name evidence="6" type="ORF">M0813_03141</name>
</gene>
<feature type="compositionally biased region" description="Low complexity" evidence="3">
    <location>
        <begin position="872"/>
        <end position="906"/>
    </location>
</feature>
<feature type="compositionally biased region" description="Low complexity" evidence="3">
    <location>
        <begin position="2301"/>
        <end position="2315"/>
    </location>
</feature>
<feature type="compositionally biased region" description="Low complexity" evidence="3">
    <location>
        <begin position="1803"/>
        <end position="1814"/>
    </location>
</feature>
<feature type="compositionally biased region" description="Basic and acidic residues" evidence="3">
    <location>
        <begin position="907"/>
        <end position="917"/>
    </location>
</feature>
<dbReference type="SMART" id="SM00323">
    <property type="entry name" value="RasGAP"/>
    <property type="match status" value="1"/>
</dbReference>
<dbReference type="InterPro" id="IPR036028">
    <property type="entry name" value="SH3-like_dom_sf"/>
</dbReference>
<dbReference type="Proteomes" id="UP001150062">
    <property type="component" value="Unassembled WGS sequence"/>
</dbReference>
<feature type="domain" description="PH" evidence="4">
    <location>
        <begin position="1947"/>
        <end position="2056"/>
    </location>
</feature>